<reference evidence="1" key="1">
    <citation type="submission" date="2011-10" db="EMBL/GenBank/DDBJ databases">
        <title>Provirophages and transpovirons: unique mobilome of giant viruses.</title>
        <authorList>
            <person name="Desnues C."/>
            <person name="LaScola B."/>
            <person name="Yutin N."/>
            <person name="Fournous G."/>
            <person name="Koonin E."/>
            <person name="Raoult D."/>
        </authorList>
    </citation>
    <scope>NUCLEOTIDE SEQUENCE</scope>
    <source>
        <strain evidence="1">Mv13-mv</strain>
    </source>
</reference>
<name>H2EF40_9VIRU</name>
<evidence type="ECO:0000313" key="1">
    <source>
        <dbReference type="EMBL" id="AEX63105.1"/>
    </source>
</evidence>
<protein>
    <submittedName>
        <fullName evidence="1">Uncharacterized protein</fullName>
    </submittedName>
</protein>
<accession>H2EF40</accession>
<organism evidence="1">
    <name type="scientific">Moumouvirus sp. 'Monve'</name>
    <dbReference type="NCBI Taxonomy" id="1128131"/>
    <lineage>
        <taxon>Viruses</taxon>
        <taxon>Varidnaviria</taxon>
        <taxon>Bamfordvirae</taxon>
        <taxon>Nucleocytoviricota</taxon>
        <taxon>Megaviricetes</taxon>
        <taxon>Imitervirales</taxon>
        <taxon>Mimiviridae</taxon>
        <taxon>Megamimivirinae</taxon>
        <taxon>Moumouvirus</taxon>
    </lineage>
</organism>
<sequence>MSNSQEEDRKYIKFYQPNDTYWGLGIENESYFILDNDIKKQVNI</sequence>
<dbReference type="EMBL" id="JN885999">
    <property type="protein sequence ID" value="AEX63105.1"/>
    <property type="molecule type" value="Genomic_DNA"/>
</dbReference>
<gene>
    <name evidence="1" type="ORF">mv_L903</name>
</gene>
<proteinExistence type="predicted"/>